<evidence type="ECO:0000313" key="4">
    <source>
        <dbReference type="EMBL" id="MDQ0936957.1"/>
    </source>
</evidence>
<accession>A0ABU0RY86</accession>
<organism evidence="4 5">
    <name type="scientific">Streptomyces turgidiscabies</name>
    <dbReference type="NCBI Taxonomy" id="85558"/>
    <lineage>
        <taxon>Bacteria</taxon>
        <taxon>Bacillati</taxon>
        <taxon>Actinomycetota</taxon>
        <taxon>Actinomycetes</taxon>
        <taxon>Kitasatosporales</taxon>
        <taxon>Streptomycetaceae</taxon>
        <taxon>Streptomyces</taxon>
    </lineage>
</organism>
<reference evidence="4 5" key="1">
    <citation type="submission" date="2023-07" db="EMBL/GenBank/DDBJ databases">
        <title>Comparative genomics of wheat-associated soil bacteria to identify genetic determinants of phenazine resistance.</title>
        <authorList>
            <person name="Mouncey N."/>
        </authorList>
    </citation>
    <scope>NUCLEOTIDE SEQUENCE [LARGE SCALE GENOMIC DNA]</scope>
    <source>
        <strain evidence="4 5">W2I16</strain>
    </source>
</reference>
<name>A0ABU0RY86_9ACTN</name>
<dbReference type="EMBL" id="JAUSZS010000008">
    <property type="protein sequence ID" value="MDQ0936957.1"/>
    <property type="molecule type" value="Genomic_DNA"/>
</dbReference>
<comment type="caution">
    <text evidence="4">The sequence shown here is derived from an EMBL/GenBank/DDBJ whole genome shotgun (WGS) entry which is preliminary data.</text>
</comment>
<dbReference type="SMART" id="SM00637">
    <property type="entry name" value="CBD_II"/>
    <property type="match status" value="1"/>
</dbReference>
<evidence type="ECO:0000313" key="5">
    <source>
        <dbReference type="Proteomes" id="UP001223072"/>
    </source>
</evidence>
<evidence type="ECO:0000256" key="2">
    <source>
        <dbReference type="ARBA" id="ARBA00023326"/>
    </source>
</evidence>
<keyword evidence="5" id="KW-1185">Reference proteome</keyword>
<gene>
    <name evidence="4" type="ORF">QFZ49_006932</name>
</gene>
<dbReference type="PROSITE" id="PS51173">
    <property type="entry name" value="CBM2"/>
    <property type="match status" value="1"/>
</dbReference>
<keyword evidence="2" id="KW-0624">Polysaccharide degradation</keyword>
<dbReference type="InterPro" id="IPR008965">
    <property type="entry name" value="CBM2/CBM3_carb-bd_dom_sf"/>
</dbReference>
<evidence type="ECO:0000259" key="3">
    <source>
        <dbReference type="PROSITE" id="PS51173"/>
    </source>
</evidence>
<dbReference type="InterPro" id="IPR012291">
    <property type="entry name" value="CBM2_carb-bd_dom_sf"/>
</dbReference>
<keyword evidence="2" id="KW-0119">Carbohydrate metabolism</keyword>
<evidence type="ECO:0000256" key="1">
    <source>
        <dbReference type="ARBA" id="ARBA00022729"/>
    </source>
</evidence>
<keyword evidence="1" id="KW-0732">Signal</keyword>
<dbReference type="Gene3D" id="2.60.40.290">
    <property type="match status" value="1"/>
</dbReference>
<dbReference type="SUPFAM" id="SSF49384">
    <property type="entry name" value="Carbohydrate-binding domain"/>
    <property type="match status" value="1"/>
</dbReference>
<proteinExistence type="predicted"/>
<sequence>MRHPPRSGLLVVLGAAVAPVGIAVAPVGSASGAGSARITNNLAALSSWHLALDFGAGQELTQGWTAAWFRSGTTVTAAGESNNGSPGTGARVSAGFVASRSGSTPYRRRSGLLGVNRSGGELGCVHGNGTGDGPIDDAFVKAIAARGT</sequence>
<feature type="domain" description="CBM2" evidence="3">
    <location>
        <begin position="11"/>
        <end position="120"/>
    </location>
</feature>
<dbReference type="Proteomes" id="UP001223072">
    <property type="component" value="Unassembled WGS sequence"/>
</dbReference>
<dbReference type="Pfam" id="PF00553">
    <property type="entry name" value="CBM_2"/>
    <property type="match status" value="1"/>
</dbReference>
<dbReference type="InterPro" id="IPR001919">
    <property type="entry name" value="CBD2"/>
</dbReference>
<protein>
    <recommendedName>
        <fullName evidence="3">CBM2 domain-containing protein</fullName>
    </recommendedName>
</protein>